<proteinExistence type="inferred from homology"/>
<evidence type="ECO:0000256" key="1">
    <source>
        <dbReference type="ARBA" id="ARBA00005690"/>
    </source>
</evidence>
<name>A0A835EQ69_9POAL</name>
<keyword evidence="9" id="KW-1185">Reference proteome</keyword>
<protein>
    <recommendedName>
        <fullName evidence="10">Replication protein A 70 kDa DNA-binding subunit</fullName>
    </recommendedName>
</protein>
<sequence>MRSSLSPQAKMGSSPSQCGGFTPLSRLTIGNHGWIRVRVRVSRIWVASNPNTGTEYGLDSLLIDDEGVTMQARAFRWDIKLFKDKLVEGKVYALSDFTVVPRLKDYMACKNGLMIYMNKQTVVDEINDNTCSSIPLHSFEFIDFDDVPSRSGDKRLFTDVIGQIVSLEDVGEKWKWKNWRNISFRNIHIRDLRGRGLNVALFGDLGRNFDAEQVLKQGQKVSIVAVFAGMLVQYYPDIGFTVRSTTASKYYLDLDIPEVQEFHASLTDPHKPIDLLPCKVQNPLNPADLVKSWRTIKQLKNLNPDELQQSTTFLCRATVKGIDCTKGWFYWSCLHCKWSVRSDGVNSFCIQGCPNNQPPVPRYKLNAVLEDATGTMAVMIFDDPAHVLVGVAAEELVGEVTGEKIADILCSHQGHHFVIDTSNGCFVVKHVLNEDEQQLIASASVAAGDDPLLSEEEVSSISYNSSPAKNVKKVEYDIP</sequence>
<evidence type="ECO:0000259" key="6">
    <source>
        <dbReference type="Pfam" id="PF02721"/>
    </source>
</evidence>
<keyword evidence="3" id="KW-0863">Zinc-finger</keyword>
<evidence type="ECO:0000256" key="5">
    <source>
        <dbReference type="ARBA" id="ARBA00023125"/>
    </source>
</evidence>
<comment type="caution">
    <text evidence="8">The sequence shown here is derived from an EMBL/GenBank/DDBJ whole genome shotgun (WGS) entry which is preliminary data.</text>
</comment>
<dbReference type="CDD" id="cd04480">
    <property type="entry name" value="RPA1_DBD_A_like"/>
    <property type="match status" value="1"/>
</dbReference>
<dbReference type="AlphaFoldDB" id="A0A835EQ69"/>
<evidence type="ECO:0000259" key="7">
    <source>
        <dbReference type="Pfam" id="PF08646"/>
    </source>
</evidence>
<gene>
    <name evidence="8" type="ORF">HU200_031286</name>
</gene>
<evidence type="ECO:0000313" key="9">
    <source>
        <dbReference type="Proteomes" id="UP000636709"/>
    </source>
</evidence>
<feature type="domain" description="Replication factor A C-terminal" evidence="7">
    <location>
        <begin position="313"/>
        <end position="397"/>
    </location>
</feature>
<reference evidence="8" key="1">
    <citation type="submission" date="2020-07" db="EMBL/GenBank/DDBJ databases">
        <title>Genome sequence and genetic diversity analysis of an under-domesticated orphan crop, white fonio (Digitaria exilis).</title>
        <authorList>
            <person name="Bennetzen J.L."/>
            <person name="Chen S."/>
            <person name="Ma X."/>
            <person name="Wang X."/>
            <person name="Yssel A.E.J."/>
            <person name="Chaluvadi S.R."/>
            <person name="Johnson M."/>
            <person name="Gangashetty P."/>
            <person name="Hamidou F."/>
            <person name="Sanogo M.D."/>
            <person name="Zwaenepoel A."/>
            <person name="Wallace J."/>
            <person name="Van De Peer Y."/>
            <person name="Van Deynze A."/>
        </authorList>
    </citation>
    <scope>NUCLEOTIDE SEQUENCE</scope>
    <source>
        <tissue evidence="8">Leaves</tissue>
    </source>
</reference>
<dbReference type="PANTHER" id="PTHR47165">
    <property type="entry name" value="OS03G0429900 PROTEIN"/>
    <property type="match status" value="1"/>
</dbReference>
<dbReference type="InterPro" id="IPR013955">
    <property type="entry name" value="Rep_factor-A_C"/>
</dbReference>
<accession>A0A835EQ69</accession>
<dbReference type="OrthoDB" id="671687at2759"/>
<dbReference type="EMBL" id="JACEFO010001770">
    <property type="protein sequence ID" value="KAF8705029.1"/>
    <property type="molecule type" value="Genomic_DNA"/>
</dbReference>
<evidence type="ECO:0008006" key="10">
    <source>
        <dbReference type="Google" id="ProtNLM"/>
    </source>
</evidence>
<feature type="domain" description="Replication protein A 70 kDa DNA-binding subunit B/D first OB fold" evidence="6">
    <location>
        <begin position="21"/>
        <end position="124"/>
    </location>
</feature>
<comment type="similarity">
    <text evidence="1">Belongs to the replication factor A protein 1 family.</text>
</comment>
<dbReference type="SUPFAM" id="SSF50249">
    <property type="entry name" value="Nucleic acid-binding proteins"/>
    <property type="match status" value="3"/>
</dbReference>
<keyword evidence="2" id="KW-0479">Metal-binding</keyword>
<dbReference type="InterPro" id="IPR047192">
    <property type="entry name" value="Euk_RPA1_DBD_C"/>
</dbReference>
<evidence type="ECO:0000256" key="3">
    <source>
        <dbReference type="ARBA" id="ARBA00022771"/>
    </source>
</evidence>
<dbReference type="Gene3D" id="2.40.50.140">
    <property type="entry name" value="Nucleic acid-binding proteins"/>
    <property type="match status" value="3"/>
</dbReference>
<dbReference type="GO" id="GO:0003677">
    <property type="term" value="F:DNA binding"/>
    <property type="evidence" value="ECO:0007669"/>
    <property type="project" value="UniProtKB-KW"/>
</dbReference>
<dbReference type="CDD" id="cd04481">
    <property type="entry name" value="RPA1_DBD_B_like"/>
    <property type="match status" value="1"/>
</dbReference>
<evidence type="ECO:0000256" key="2">
    <source>
        <dbReference type="ARBA" id="ARBA00022723"/>
    </source>
</evidence>
<dbReference type="PANTHER" id="PTHR47165:SF3">
    <property type="entry name" value="RETROTRANSPOSON-LIKE PROTEIN"/>
    <property type="match status" value="1"/>
</dbReference>
<dbReference type="Pfam" id="PF08646">
    <property type="entry name" value="Rep_fac-A_C"/>
    <property type="match status" value="1"/>
</dbReference>
<keyword evidence="5" id="KW-0238">DNA-binding</keyword>
<evidence type="ECO:0000256" key="4">
    <source>
        <dbReference type="ARBA" id="ARBA00022833"/>
    </source>
</evidence>
<organism evidence="8 9">
    <name type="scientific">Digitaria exilis</name>
    <dbReference type="NCBI Taxonomy" id="1010633"/>
    <lineage>
        <taxon>Eukaryota</taxon>
        <taxon>Viridiplantae</taxon>
        <taxon>Streptophyta</taxon>
        <taxon>Embryophyta</taxon>
        <taxon>Tracheophyta</taxon>
        <taxon>Spermatophyta</taxon>
        <taxon>Magnoliopsida</taxon>
        <taxon>Liliopsida</taxon>
        <taxon>Poales</taxon>
        <taxon>Poaceae</taxon>
        <taxon>PACMAD clade</taxon>
        <taxon>Panicoideae</taxon>
        <taxon>Panicodae</taxon>
        <taxon>Paniceae</taxon>
        <taxon>Anthephorinae</taxon>
        <taxon>Digitaria</taxon>
    </lineage>
</organism>
<dbReference type="InterPro" id="IPR012340">
    <property type="entry name" value="NA-bd_OB-fold"/>
</dbReference>
<dbReference type="InterPro" id="IPR003871">
    <property type="entry name" value="RFA1B/D_OB_1st"/>
</dbReference>
<dbReference type="GO" id="GO:0008270">
    <property type="term" value="F:zinc ion binding"/>
    <property type="evidence" value="ECO:0007669"/>
    <property type="project" value="UniProtKB-KW"/>
</dbReference>
<dbReference type="CDD" id="cd04476">
    <property type="entry name" value="RPA1_DBD_C"/>
    <property type="match status" value="1"/>
</dbReference>
<keyword evidence="4" id="KW-0862">Zinc</keyword>
<dbReference type="Proteomes" id="UP000636709">
    <property type="component" value="Unassembled WGS sequence"/>
</dbReference>
<evidence type="ECO:0000313" key="8">
    <source>
        <dbReference type="EMBL" id="KAF8705029.1"/>
    </source>
</evidence>
<dbReference type="Pfam" id="PF02721">
    <property type="entry name" value="DUF223"/>
    <property type="match status" value="1"/>
</dbReference>